<dbReference type="PANTHER" id="PTHR30121">
    <property type="entry name" value="UNCHARACTERIZED PROTEIN YJGR-RELATED"/>
    <property type="match status" value="1"/>
</dbReference>
<protein>
    <submittedName>
        <fullName evidence="2">Uncharacterized protein</fullName>
    </submittedName>
</protein>
<feature type="region of interest" description="Disordered" evidence="1">
    <location>
        <begin position="1"/>
        <end position="20"/>
    </location>
</feature>
<comment type="caution">
    <text evidence="2">The sequence shown here is derived from an EMBL/GenBank/DDBJ whole genome shotgun (WGS) entry which is preliminary data.</text>
</comment>
<dbReference type="Gene3D" id="3.40.50.300">
    <property type="entry name" value="P-loop containing nucleotide triphosphate hydrolases"/>
    <property type="match status" value="1"/>
</dbReference>
<organism evidence="2 3">
    <name type="scientific">Deinococcus cellulosilyticus (strain DSM 18568 / NBRC 106333 / KACC 11606 / 5516J-15)</name>
    <dbReference type="NCBI Taxonomy" id="1223518"/>
    <lineage>
        <taxon>Bacteria</taxon>
        <taxon>Thermotogati</taxon>
        <taxon>Deinococcota</taxon>
        <taxon>Deinococci</taxon>
        <taxon>Deinococcales</taxon>
        <taxon>Deinococcaceae</taxon>
        <taxon>Deinococcus</taxon>
    </lineage>
</organism>
<dbReference type="EMBL" id="BJXB01000045">
    <property type="protein sequence ID" value="GEM49825.1"/>
    <property type="molecule type" value="Genomic_DNA"/>
</dbReference>
<dbReference type="InterPro" id="IPR027417">
    <property type="entry name" value="P-loop_NTPase"/>
</dbReference>
<evidence type="ECO:0000313" key="3">
    <source>
        <dbReference type="Proteomes" id="UP000321306"/>
    </source>
</evidence>
<keyword evidence="3" id="KW-1185">Reference proteome</keyword>
<reference evidence="2 3" key="1">
    <citation type="submission" date="2019-07" db="EMBL/GenBank/DDBJ databases">
        <title>Whole genome shotgun sequence of Deinococcus cellulosilyticus NBRC 106333.</title>
        <authorList>
            <person name="Hosoyama A."/>
            <person name="Uohara A."/>
            <person name="Ohji S."/>
            <person name="Ichikawa N."/>
        </authorList>
    </citation>
    <scope>NUCLEOTIDE SEQUENCE [LARGE SCALE GENOMIC DNA]</scope>
    <source>
        <strain evidence="2 3">NBRC 106333</strain>
    </source>
</reference>
<name>A0A511NAG6_DEIC1</name>
<proteinExistence type="predicted"/>
<dbReference type="AlphaFoldDB" id="A0A511NAG6"/>
<dbReference type="InterPro" id="IPR051162">
    <property type="entry name" value="T4SS_component"/>
</dbReference>
<dbReference type="Gene3D" id="1.10.8.730">
    <property type="match status" value="1"/>
</dbReference>
<sequence>MLKIGSQQQKQVKKAQPDRVGSINETQPYWDLEDDLMVLEDGKIEYGIRIKPPSRMRVTDSTLDARHFELKSLLQQGVPEGERMRLYIKVAPTSKSTLETYFPKAESKNPKAAYLVSERQKLLDDLRKKRVLKRWEFFVTCTCTPPMPFAVTNPPTETHLQKAVLWARTQRNQLLLKLKQAGYLAETMSQQDIFSECYKYANLDLISSTPPKFIKEGPERYANAPMIKGQRDFLTLKRQIFHTPVNLEDHNKVVVGSTLVYAVSLYQLPRVTEFGVLGAIAEAITAGSYMFCLEFGHLDVQMEKEKLETAMRGLFGTVNSTKVAPSPEAQERYKNLQETLSMLYQHGDHLYECGVHVLLFAKDQMELDEMVNEASSAFNLFHAGRPVAHGFQSRAVYLSLAPFNGKRTEFGFKAIETNAVAFFPPIAPYEGVGTSTIAYRNRCNDLTTFDPFEAGTSASHFLGIAPSGYGKTFKFQSFFTALIHRYSSMRLTVVDRKTDFKDWIEWLNGVTIKFGGSSPNKINPMDLMPGEKKPTATKLKFLLTIIRNFVPRSSHEREAGEEDSIIKNAIRMTYRAFCEEEKPPRLRDVADTMQTMSFQDNGDPLTKEQIMLARSIAFRLREYTGDDTEWGMIIDQYTNIDTDVQFLYYDLSLIDKKDEQQRKIALHIIMDRVWNQARNLPEDVKKALFIDELKNQLKTEVDRDYFEEALKIGRSYNLAVGGATQSPNDLDEMGGVKKSFNFYFIGKTAEEEGLRNLGIPEVAVQMAKSLAKTDAEFAEWILLFMPENDDVFHGEVIRVEESAKFFWLCSSKADHRKLRRQAIEDAEGNVDQALTNIVMGKYRLSDFAVNEEEDAS</sequence>
<evidence type="ECO:0000313" key="2">
    <source>
        <dbReference type="EMBL" id="GEM49825.1"/>
    </source>
</evidence>
<accession>A0A511NAG6</accession>
<dbReference type="RefSeq" id="WP_186816292.1">
    <property type="nucleotide sequence ID" value="NZ_BJXB01000045.1"/>
</dbReference>
<dbReference type="PANTHER" id="PTHR30121:SF6">
    <property type="entry name" value="SLR6007 PROTEIN"/>
    <property type="match status" value="1"/>
</dbReference>
<feature type="compositionally biased region" description="Polar residues" evidence="1">
    <location>
        <begin position="1"/>
        <end position="10"/>
    </location>
</feature>
<evidence type="ECO:0000256" key="1">
    <source>
        <dbReference type="SAM" id="MobiDB-lite"/>
    </source>
</evidence>
<gene>
    <name evidence="2" type="ORF">DC3_54600</name>
</gene>
<dbReference type="SUPFAM" id="SSF52540">
    <property type="entry name" value="P-loop containing nucleoside triphosphate hydrolases"/>
    <property type="match status" value="1"/>
</dbReference>
<dbReference type="Proteomes" id="UP000321306">
    <property type="component" value="Unassembled WGS sequence"/>
</dbReference>